<keyword evidence="3" id="KW-1185">Reference proteome</keyword>
<sequence length="507" mass="53902">MSPVESLSSLPRAPGMKTSASPKDSLMDPSSPPRVLPKDRLDAAITGLPLISPLYLSSPVSSSRMEKDGLQAQPGAVEEEMWASRPLPPPPPRKDSRRPTTPRTPKALPSSPDELAGTSPKSQTSPTSQSQLWRRRSLKSDKNLNLTELKLASTNGSTAATSQQAPTSLAQDLSFSEKPLPPSVGPGRDSPSLEYYESIPDGSLRPSASDTSLRRDPPANLVNNKQPTEEHLDAFAQYAQEVEDGIADGTYEQRPDSSAARPPEIRCPPTPESTKDNDLGVDMATANMSPTTPAFPVTPPSEGRPLSMIPEDFVKNPSSRGRGAMSSPRPPPPSGPLPALPPRSSSRPSPSQRYRAPSPGRSPPGNTSSTSAAIRAATGPAPTPPHTTTTTADGNDAAADDDDDDDYYYHHYHLPSGRYSRLFPPGSTIPAPPLRGTQLDCFAGHALFVPSRNEAHPVGCMACRVEDRGARYTCSHCAARVCGPCCEALVANGRDLRALVKGVRRGG</sequence>
<gene>
    <name evidence="2" type="ORF">VPNG_00764</name>
</gene>
<name>A0A423XMN3_9PEZI</name>
<protein>
    <submittedName>
        <fullName evidence="2">Uncharacterized protein</fullName>
    </submittedName>
</protein>
<evidence type="ECO:0000313" key="3">
    <source>
        <dbReference type="Proteomes" id="UP000285146"/>
    </source>
</evidence>
<organism evidence="2 3">
    <name type="scientific">Cytospora leucostoma</name>
    <dbReference type="NCBI Taxonomy" id="1230097"/>
    <lineage>
        <taxon>Eukaryota</taxon>
        <taxon>Fungi</taxon>
        <taxon>Dikarya</taxon>
        <taxon>Ascomycota</taxon>
        <taxon>Pezizomycotina</taxon>
        <taxon>Sordariomycetes</taxon>
        <taxon>Sordariomycetidae</taxon>
        <taxon>Diaporthales</taxon>
        <taxon>Cytosporaceae</taxon>
        <taxon>Cytospora</taxon>
    </lineage>
</organism>
<feature type="compositionally biased region" description="Low complexity" evidence="1">
    <location>
        <begin position="48"/>
        <end position="63"/>
    </location>
</feature>
<feature type="compositionally biased region" description="Low complexity" evidence="1">
    <location>
        <begin position="342"/>
        <end position="359"/>
    </location>
</feature>
<accession>A0A423XMN3</accession>
<feature type="compositionally biased region" description="Low complexity" evidence="1">
    <location>
        <begin position="367"/>
        <end position="397"/>
    </location>
</feature>
<feature type="compositionally biased region" description="Low complexity" evidence="1">
    <location>
        <begin position="317"/>
        <end position="327"/>
    </location>
</feature>
<dbReference type="AlphaFoldDB" id="A0A423XMN3"/>
<feature type="compositionally biased region" description="Polar residues" evidence="1">
    <location>
        <begin position="152"/>
        <end position="174"/>
    </location>
</feature>
<reference evidence="2 3" key="1">
    <citation type="submission" date="2015-09" db="EMBL/GenBank/DDBJ databases">
        <title>Host preference determinants of Valsa canker pathogens revealed by comparative genomics.</title>
        <authorList>
            <person name="Yin Z."/>
            <person name="Huang L."/>
        </authorList>
    </citation>
    <scope>NUCLEOTIDE SEQUENCE [LARGE SCALE GENOMIC DNA]</scope>
    <source>
        <strain evidence="2 3">SXYLt</strain>
    </source>
</reference>
<feature type="region of interest" description="Disordered" evidence="1">
    <location>
        <begin position="1"/>
        <end position="404"/>
    </location>
</feature>
<dbReference type="EMBL" id="LKEB01000002">
    <property type="protein sequence ID" value="ROW17808.1"/>
    <property type="molecule type" value="Genomic_DNA"/>
</dbReference>
<dbReference type="Proteomes" id="UP000285146">
    <property type="component" value="Unassembled WGS sequence"/>
</dbReference>
<proteinExistence type="predicted"/>
<dbReference type="InParanoid" id="A0A423XMN3"/>
<feature type="compositionally biased region" description="Low complexity" evidence="1">
    <location>
        <begin position="99"/>
        <end position="109"/>
    </location>
</feature>
<evidence type="ECO:0000256" key="1">
    <source>
        <dbReference type="SAM" id="MobiDB-lite"/>
    </source>
</evidence>
<feature type="compositionally biased region" description="Pro residues" evidence="1">
    <location>
        <begin position="328"/>
        <end position="341"/>
    </location>
</feature>
<feature type="compositionally biased region" description="Low complexity" evidence="1">
    <location>
        <begin position="118"/>
        <end position="131"/>
    </location>
</feature>
<evidence type="ECO:0000313" key="2">
    <source>
        <dbReference type="EMBL" id="ROW17808.1"/>
    </source>
</evidence>
<dbReference type="OrthoDB" id="5425130at2759"/>
<comment type="caution">
    <text evidence="2">The sequence shown here is derived from an EMBL/GenBank/DDBJ whole genome shotgun (WGS) entry which is preliminary data.</text>
</comment>